<evidence type="ECO:0000256" key="4">
    <source>
        <dbReference type="ARBA" id="ARBA00023143"/>
    </source>
</evidence>
<sequence>MVDSLQASMMVASSGLEAQSTRMRIVSENLANANATGRAAGADPYQRKTVTFDAAMDRAAGAQLVKVKDVGVDSSPFRVEYDPGHPAADKSGYVKLPNVNMMIEMADMREVNRSYEANLQVMKQVRSMLGMTIDLLRS</sequence>
<dbReference type="Proteomes" id="UP000328092">
    <property type="component" value="Unassembled WGS sequence"/>
</dbReference>
<comment type="similarity">
    <text evidence="2">Belongs to the flagella basal body rod proteins family.</text>
</comment>
<evidence type="ECO:0000256" key="5">
    <source>
        <dbReference type="ARBA" id="ARBA00025933"/>
    </source>
</evidence>
<dbReference type="NCBIfam" id="TIGR01395">
    <property type="entry name" value="FlgC"/>
    <property type="match status" value="1"/>
</dbReference>
<evidence type="ECO:0000256" key="2">
    <source>
        <dbReference type="ARBA" id="ARBA00009677"/>
    </source>
</evidence>
<organism evidence="9 10">
    <name type="scientific">Bradyrhizobium ivorense</name>
    <dbReference type="NCBI Taxonomy" id="2511166"/>
    <lineage>
        <taxon>Bacteria</taxon>
        <taxon>Pseudomonadati</taxon>
        <taxon>Pseudomonadota</taxon>
        <taxon>Alphaproteobacteria</taxon>
        <taxon>Hyphomicrobiales</taxon>
        <taxon>Nitrobacteraceae</taxon>
        <taxon>Bradyrhizobium</taxon>
    </lineage>
</organism>
<dbReference type="PANTHER" id="PTHR30435">
    <property type="entry name" value="FLAGELLAR PROTEIN"/>
    <property type="match status" value="1"/>
</dbReference>
<evidence type="ECO:0000256" key="6">
    <source>
        <dbReference type="RuleBase" id="RU362062"/>
    </source>
</evidence>
<keyword evidence="4 6" id="KW-0975">Bacterial flagellum</keyword>
<keyword evidence="9" id="KW-0282">Flagellum</keyword>
<dbReference type="GO" id="GO:0030694">
    <property type="term" value="C:bacterial-type flagellum basal body, rod"/>
    <property type="evidence" value="ECO:0007669"/>
    <property type="project" value="UniProtKB-UniRule"/>
</dbReference>
<dbReference type="InterPro" id="IPR010930">
    <property type="entry name" value="Flg_bb/hook_C_dom"/>
</dbReference>
<keyword evidence="9" id="KW-0966">Cell projection</keyword>
<evidence type="ECO:0000256" key="1">
    <source>
        <dbReference type="ARBA" id="ARBA00004117"/>
    </source>
</evidence>
<dbReference type="Pfam" id="PF00460">
    <property type="entry name" value="Flg_bb_rod"/>
    <property type="match status" value="1"/>
</dbReference>
<proteinExistence type="inferred from homology"/>
<evidence type="ECO:0000313" key="10">
    <source>
        <dbReference type="Proteomes" id="UP000328092"/>
    </source>
</evidence>
<dbReference type="PANTHER" id="PTHR30435:SF2">
    <property type="entry name" value="FLAGELLAR BASAL-BODY ROD PROTEIN FLGC"/>
    <property type="match status" value="1"/>
</dbReference>
<dbReference type="RefSeq" id="WP_139857846.1">
    <property type="nucleotide sequence ID" value="NZ_CAADFC020000004.1"/>
</dbReference>
<dbReference type="AlphaFoldDB" id="A0A508STF5"/>
<keyword evidence="10" id="KW-1185">Reference proteome</keyword>
<feature type="domain" description="Flagellar basal body rod protein N-terminal" evidence="7">
    <location>
        <begin position="10"/>
        <end position="37"/>
    </location>
</feature>
<dbReference type="GO" id="GO:0071978">
    <property type="term" value="P:bacterial-type flagellum-dependent swarming motility"/>
    <property type="evidence" value="ECO:0007669"/>
    <property type="project" value="TreeGrafter"/>
</dbReference>
<gene>
    <name evidence="9" type="primary">flgC_1</name>
    <name evidence="9" type="ORF">CI1B_12440</name>
</gene>
<protein>
    <recommendedName>
        <fullName evidence="3 6">Flagellar basal-body rod protein FlgC</fullName>
    </recommendedName>
</protein>
<evidence type="ECO:0000256" key="3">
    <source>
        <dbReference type="ARBA" id="ARBA00017941"/>
    </source>
</evidence>
<feature type="domain" description="Flagellar basal-body/hook protein C-terminal" evidence="8">
    <location>
        <begin position="91"/>
        <end position="135"/>
    </location>
</feature>
<dbReference type="InterPro" id="IPR006299">
    <property type="entry name" value="FlgC"/>
</dbReference>
<comment type="caution">
    <text evidence="9">The sequence shown here is derived from an EMBL/GenBank/DDBJ whole genome shotgun (WGS) entry which is preliminary data.</text>
</comment>
<evidence type="ECO:0000313" key="9">
    <source>
        <dbReference type="EMBL" id="VIO66132.1"/>
    </source>
</evidence>
<accession>A0A508STF5</accession>
<dbReference type="Pfam" id="PF06429">
    <property type="entry name" value="Flg_bbr_C"/>
    <property type="match status" value="1"/>
</dbReference>
<evidence type="ECO:0000259" key="8">
    <source>
        <dbReference type="Pfam" id="PF06429"/>
    </source>
</evidence>
<dbReference type="OrthoDB" id="9813951at2"/>
<reference evidence="9" key="1">
    <citation type="submission" date="2019-02" db="EMBL/GenBank/DDBJ databases">
        <authorList>
            <person name="Pothier F.J."/>
        </authorList>
    </citation>
    <scope>NUCLEOTIDE SEQUENCE</scope>
    <source>
        <strain evidence="9">CI-1B</strain>
    </source>
</reference>
<comment type="subcellular location">
    <subcellularLocation>
        <location evidence="1 6">Bacterial flagellum basal body</location>
    </subcellularLocation>
</comment>
<keyword evidence="9" id="KW-0969">Cilium</keyword>
<comment type="subunit">
    <text evidence="5 6">The basal body constitutes a major portion of the flagellar organelle and consists of four rings (L,P,S, and M) mounted on a central rod. The rod consists of about 26 subunits of FlgG in the distal portion, and FlgB, FlgC and FlgF are thought to build up the proximal portion of the rod with about 6 subunits each.</text>
</comment>
<dbReference type="EMBL" id="CAADFC020000004">
    <property type="protein sequence ID" value="VIO66132.1"/>
    <property type="molecule type" value="Genomic_DNA"/>
</dbReference>
<evidence type="ECO:0000259" key="7">
    <source>
        <dbReference type="Pfam" id="PF00460"/>
    </source>
</evidence>
<dbReference type="InterPro" id="IPR001444">
    <property type="entry name" value="Flag_bb_rod_N"/>
</dbReference>
<name>A0A508STF5_9BRAD</name>